<geneLocation type="plasmid" evidence="1 2">
    <name>p_unnamed3</name>
</geneLocation>
<evidence type="ECO:0000313" key="1">
    <source>
        <dbReference type="EMBL" id="UXN57526.1"/>
    </source>
</evidence>
<sequence>MQLLPIVIASVICLSTLSAQAKAETEISVLYPIPYTFSKLQEEIARKFMEAHPDIKIKLEAPAEHYAHAVQQILRSTLTKDTPDVAYIGLDMLRPLAERGLPVDLDAFAKADGGLRQLGYKASVVSLGQINGTTYALPFAVSTPILYVNADLVTAAGGSIDNFPTTWDGVLALGKKIKALPGAPGGFSFQWDSSGNWLVQALANSQGGHMTSEDGCDVLFDSKAGNWAFSILEKFYTEGMEYLTYKQSRAAFDAGKMGIVAGSTSYVAQADTAIGDKFTFRTFPWPDIARDGRLPTGGASAVILTRDKEKQQAAWEYLKFATGPVGQTLMATQTGYGPGNRLPVDEPTMLGNYYKDHPNQLTSVNQMAIAQPWESWAGPNGMKINAVINNKVEGFVSGGLKVSNVLPKLAEEVRGLLPAECSAAK</sequence>
<reference evidence="1" key="1">
    <citation type="submission" date="2022-09" db="EMBL/GenBank/DDBJ databases">
        <title>Interaction between co-microsymbionts with complementary sets of symbiotic genes in legume-rhizobium systems.</title>
        <authorList>
            <person name="Safronova V."/>
            <person name="Sazanova A."/>
            <person name="Afonin A."/>
            <person name="Chirak E."/>
        </authorList>
    </citation>
    <scope>NUCLEOTIDE SEQUENCE</scope>
    <source>
        <strain evidence="1">A18/3m</strain>
    </source>
</reference>
<keyword evidence="2" id="KW-1185">Reference proteome</keyword>
<dbReference type="Proteomes" id="UP001061991">
    <property type="component" value="Plasmid p_unnamed3"/>
</dbReference>
<protein>
    <submittedName>
        <fullName evidence="1">Extracellular solute-binding protein</fullName>
    </submittedName>
</protein>
<name>A0ACD4CVE2_9HYPH</name>
<dbReference type="EMBL" id="CP104970">
    <property type="protein sequence ID" value="UXN57526.1"/>
    <property type="molecule type" value="Genomic_DNA"/>
</dbReference>
<accession>A0ACD4CVE2</accession>
<keyword evidence="1" id="KW-0614">Plasmid</keyword>
<proteinExistence type="predicted"/>
<evidence type="ECO:0000313" key="2">
    <source>
        <dbReference type="Proteomes" id="UP001061991"/>
    </source>
</evidence>
<gene>
    <name evidence="1" type="ORF">N8E88_04120</name>
</gene>
<organism evidence="1 2">
    <name type="scientific">Phyllobacterium zundukense</name>
    <dbReference type="NCBI Taxonomy" id="1867719"/>
    <lineage>
        <taxon>Bacteria</taxon>
        <taxon>Pseudomonadati</taxon>
        <taxon>Pseudomonadota</taxon>
        <taxon>Alphaproteobacteria</taxon>
        <taxon>Hyphomicrobiales</taxon>
        <taxon>Phyllobacteriaceae</taxon>
        <taxon>Phyllobacterium</taxon>
    </lineage>
</organism>